<dbReference type="Gene3D" id="2.60.120.20">
    <property type="match status" value="1"/>
</dbReference>
<sequence length="247" mass="27169">MKRRASPATKKEFKKRKISGSSTYGTVPRTRGVYAIGEHKYFDQNIEVNPFPSSSSWTNTMVEDPTVKTLFAPSQGAAINQRIGREVDIHKIRINGNITMDPDSAVTAGIGAEVLRLALVIDSQTNATQMTGAQLYNNGSTTAYWQNFQNLDNFGRFRVLKDKLIVIDDPNLGTSAVAGTDIRNGKSRTFKWTISFKKPLRVRFNGTNGGTIADIVDNSIHLVGNSTSVGGSNLRLQYTSRIVYCDA</sequence>
<dbReference type="InterPro" id="IPR029053">
    <property type="entry name" value="Viral_coat"/>
</dbReference>
<feature type="region of interest" description="Disordered" evidence="1">
    <location>
        <begin position="1"/>
        <end position="24"/>
    </location>
</feature>
<name>A0A1D8MK74_9VIRU</name>
<reference evidence="2" key="1">
    <citation type="submission" date="2016-05" db="EMBL/GenBank/DDBJ databases">
        <title>Viral Hybridization Blurs Taxonomic Lines in a Wastewater Treatment Plant.</title>
        <authorList>
            <person name="Pearson V.M.M."/>
            <person name="Caudle S.B."/>
            <person name="Rokyta D.R."/>
        </authorList>
    </citation>
    <scope>NUCLEOTIDE SEQUENCE</scope>
    <source>
        <strain evidence="2">Wastewater_Circular_Virus_FL56</strain>
    </source>
</reference>
<organism evidence="2">
    <name type="scientific">uncultured virus</name>
    <dbReference type="NCBI Taxonomy" id="340016"/>
    <lineage>
        <taxon>Viruses</taxon>
        <taxon>environmental samples</taxon>
    </lineage>
</organism>
<protein>
    <submittedName>
        <fullName evidence="2">Putative capsid</fullName>
    </submittedName>
</protein>
<dbReference type="EMBL" id="KX259449">
    <property type="protein sequence ID" value="AOV86322.1"/>
    <property type="molecule type" value="Genomic_DNA"/>
</dbReference>
<proteinExistence type="predicted"/>
<evidence type="ECO:0000256" key="1">
    <source>
        <dbReference type="SAM" id="MobiDB-lite"/>
    </source>
</evidence>
<evidence type="ECO:0000313" key="2">
    <source>
        <dbReference type="EMBL" id="AOV86322.1"/>
    </source>
</evidence>
<accession>A0A1D8MK74</accession>